<name>A0A974ZRS8_9NOCA</name>
<geneLocation type="plasmid" evidence="1 2">
    <name>unnamed3</name>
</geneLocation>
<sequence length="240" mass="25974">MTVERFVSYDSAGKCRIFALISHADKIEVVTTVGSRDQALTEPLVGALNDYLATRSEVGLDNVLGKMPAPVSMAVHSYLRGHTLREAEAEAGDSSARKELVRELYYGLDSPNFLEQLEAAYTIGLGVRVASERVDDGSIEWTAHFCKHDSYVPATLAPRAWPLPQGIPVLQTWTSQESTTGNPVAAALEVARAAASQGNWVRMHTVEHDDGGGYTEGVVCTCEWVVDILDAAVPDRDLSA</sequence>
<dbReference type="RefSeq" id="WP_206004613.1">
    <property type="nucleotide sequence ID" value="NZ_CP070616.1"/>
</dbReference>
<gene>
    <name evidence="1" type="ORF">JWS13_04105</name>
</gene>
<protein>
    <submittedName>
        <fullName evidence="1">Uncharacterized protein</fullName>
    </submittedName>
</protein>
<proteinExistence type="predicted"/>
<dbReference type="EMBL" id="CP070616">
    <property type="protein sequence ID" value="QSE87849.1"/>
    <property type="molecule type" value="Genomic_DNA"/>
</dbReference>
<evidence type="ECO:0000313" key="2">
    <source>
        <dbReference type="Proteomes" id="UP000662986"/>
    </source>
</evidence>
<keyword evidence="1" id="KW-0614">Plasmid</keyword>
<evidence type="ECO:0000313" key="1">
    <source>
        <dbReference type="EMBL" id="QSE87849.1"/>
    </source>
</evidence>
<organism evidence="1 2">
    <name type="scientific">Rhodococcus pseudokoreensis</name>
    <dbReference type="NCBI Taxonomy" id="2811421"/>
    <lineage>
        <taxon>Bacteria</taxon>
        <taxon>Bacillati</taxon>
        <taxon>Actinomycetota</taxon>
        <taxon>Actinomycetes</taxon>
        <taxon>Mycobacteriales</taxon>
        <taxon>Nocardiaceae</taxon>
        <taxon>Rhodococcus</taxon>
    </lineage>
</organism>
<reference evidence="1 2" key="2">
    <citation type="journal article" date="2022" name="Arch. Microbiol.">
        <title>Rhodococcus pseudokoreensis sp. nov. isolated from the rhizosphere of young M26 apple rootstocks.</title>
        <authorList>
            <person name="Kampfer P."/>
            <person name="Glaeser S.P."/>
            <person name="Blom J."/>
            <person name="Wolf J."/>
            <person name="Benning S."/>
            <person name="Schloter M."/>
            <person name="Neumann-Schaal M."/>
        </authorList>
    </citation>
    <scope>NUCLEOTIDE SEQUENCE [LARGE SCALE GENOMIC DNA]</scope>
    <source>
        <strain evidence="1 2">R79</strain>
    </source>
</reference>
<reference evidence="1 2" key="1">
    <citation type="journal article" date="2021" name="Microbiol. Resour. Announc.">
        <title>Complete Genome Sequences of Two Rhodococcus sp. Strains with Large and Linear Chromosomes, Isolated from Apple Rhizosphere.</title>
        <authorList>
            <person name="Benning S."/>
            <person name="Brugnone N."/>
            <person name="Siani R."/>
            <person name="Kublik S."/>
            <person name="Schloter M."/>
            <person name="Rad V."/>
        </authorList>
    </citation>
    <scope>NUCLEOTIDE SEQUENCE [LARGE SCALE GENOMIC DNA]</scope>
    <source>
        <strain evidence="1 2">R79</strain>
    </source>
</reference>
<accession>A0A974ZRS8</accession>
<keyword evidence="2" id="KW-1185">Reference proteome</keyword>
<dbReference type="Proteomes" id="UP000662986">
    <property type="component" value="Plasmid unnamed3"/>
</dbReference>